<dbReference type="AlphaFoldDB" id="A0A9P6TDZ7"/>
<dbReference type="Proteomes" id="UP000886653">
    <property type="component" value="Unassembled WGS sequence"/>
</dbReference>
<dbReference type="SUPFAM" id="SSF51735">
    <property type="entry name" value="NAD(P)-binding Rossmann-fold domains"/>
    <property type="match status" value="1"/>
</dbReference>
<comment type="caution">
    <text evidence="2">The sequence shown here is derived from an EMBL/GenBank/DDBJ whole genome shotgun (WGS) entry which is preliminary data.</text>
</comment>
<evidence type="ECO:0008006" key="4">
    <source>
        <dbReference type="Google" id="ProtNLM"/>
    </source>
</evidence>
<gene>
    <name evidence="2" type="ORF">CROQUDRAFT_654210</name>
</gene>
<dbReference type="Pfam" id="PF13561">
    <property type="entry name" value="adh_short_C2"/>
    <property type="match status" value="1"/>
</dbReference>
<sequence length="312" mass="33496">MGTVFDTQDTDVSSVSAFTSKVIECVPSSSPRIIITGGANGVGAHCAIYFARVHNARVALLDDDTLALRSLRYHLFVTHNFLFEQRTEPGGGVFEYLPSDKFMFLPTDFTCEDSVMASTMMVTRTWLGVDGVVNNPGSGPLASFTSQPIEHTSLVDFNRVVECTLSAQWVVAKHVVAELSKTGGAIVAIASTRASQSEADSSAAYAAAKGGVISLTHALACSFSERRVRVNAISAGWIDVRDAIMSHVSVFPGAPVEPLRPIDHDQHWTGSVGKGEDVAKLAWFLLDHSQSGFIDGQNYVIDGGMSKKMCYA</sequence>
<dbReference type="PANTHER" id="PTHR42760">
    <property type="entry name" value="SHORT-CHAIN DEHYDROGENASES/REDUCTASES FAMILY MEMBER"/>
    <property type="match status" value="1"/>
</dbReference>
<dbReference type="InterPro" id="IPR002347">
    <property type="entry name" value="SDR_fam"/>
</dbReference>
<name>A0A9P6TDZ7_9BASI</name>
<reference evidence="2" key="1">
    <citation type="submission" date="2013-11" db="EMBL/GenBank/DDBJ databases">
        <title>Genome sequence of the fusiform rust pathogen reveals effectors for host alternation and coevolution with pine.</title>
        <authorList>
            <consortium name="DOE Joint Genome Institute"/>
            <person name="Smith K."/>
            <person name="Pendleton A."/>
            <person name="Kubisiak T."/>
            <person name="Anderson C."/>
            <person name="Salamov A."/>
            <person name="Aerts A."/>
            <person name="Riley R."/>
            <person name="Clum A."/>
            <person name="Lindquist E."/>
            <person name="Ence D."/>
            <person name="Campbell M."/>
            <person name="Kronenberg Z."/>
            <person name="Feau N."/>
            <person name="Dhillon B."/>
            <person name="Hamelin R."/>
            <person name="Burleigh J."/>
            <person name="Smith J."/>
            <person name="Yandell M."/>
            <person name="Nelson C."/>
            <person name="Grigoriev I."/>
            <person name="Davis J."/>
        </authorList>
    </citation>
    <scope>NUCLEOTIDE SEQUENCE</scope>
    <source>
        <strain evidence="2">G11</strain>
    </source>
</reference>
<dbReference type="OrthoDB" id="498125at2759"/>
<protein>
    <recommendedName>
        <fullName evidence="4">NAD(P)-binding protein</fullName>
    </recommendedName>
</protein>
<dbReference type="PRINTS" id="PR00080">
    <property type="entry name" value="SDRFAMILY"/>
</dbReference>
<accession>A0A9P6TDZ7</accession>
<dbReference type="PRINTS" id="PR00081">
    <property type="entry name" value="GDHRDH"/>
</dbReference>
<dbReference type="Gene3D" id="3.40.50.720">
    <property type="entry name" value="NAD(P)-binding Rossmann-like Domain"/>
    <property type="match status" value="1"/>
</dbReference>
<evidence type="ECO:0000256" key="1">
    <source>
        <dbReference type="ARBA" id="ARBA00006484"/>
    </source>
</evidence>
<proteinExistence type="inferred from homology"/>
<comment type="similarity">
    <text evidence="1">Belongs to the short-chain dehydrogenases/reductases (SDR) family.</text>
</comment>
<evidence type="ECO:0000313" key="3">
    <source>
        <dbReference type="Proteomes" id="UP000886653"/>
    </source>
</evidence>
<organism evidence="2 3">
    <name type="scientific">Cronartium quercuum f. sp. fusiforme G11</name>
    <dbReference type="NCBI Taxonomy" id="708437"/>
    <lineage>
        <taxon>Eukaryota</taxon>
        <taxon>Fungi</taxon>
        <taxon>Dikarya</taxon>
        <taxon>Basidiomycota</taxon>
        <taxon>Pucciniomycotina</taxon>
        <taxon>Pucciniomycetes</taxon>
        <taxon>Pucciniales</taxon>
        <taxon>Coleosporiaceae</taxon>
        <taxon>Cronartium</taxon>
    </lineage>
</organism>
<keyword evidence="3" id="KW-1185">Reference proteome</keyword>
<dbReference type="EMBL" id="MU167232">
    <property type="protein sequence ID" value="KAG0148867.1"/>
    <property type="molecule type" value="Genomic_DNA"/>
</dbReference>
<dbReference type="GO" id="GO:0016616">
    <property type="term" value="F:oxidoreductase activity, acting on the CH-OH group of donors, NAD or NADP as acceptor"/>
    <property type="evidence" value="ECO:0007669"/>
    <property type="project" value="TreeGrafter"/>
</dbReference>
<dbReference type="InterPro" id="IPR036291">
    <property type="entry name" value="NAD(P)-bd_dom_sf"/>
</dbReference>
<evidence type="ECO:0000313" key="2">
    <source>
        <dbReference type="EMBL" id="KAG0148867.1"/>
    </source>
</evidence>